<evidence type="ECO:0000256" key="3">
    <source>
        <dbReference type="ARBA" id="ARBA00037794"/>
    </source>
</evidence>
<evidence type="ECO:0000256" key="2">
    <source>
        <dbReference type="ARBA" id="ARBA00023136"/>
    </source>
</evidence>
<dbReference type="PANTHER" id="PTHR13254:SF2">
    <property type="entry name" value="GOLGIN SUBFAMILY A MEMBER 7B"/>
    <property type="match status" value="1"/>
</dbReference>
<accession>A0A834CFE8</accession>
<dbReference type="AlphaFoldDB" id="A0A834CFE8"/>
<dbReference type="InterPro" id="IPR019383">
    <property type="entry name" value="Golgin_A_7/ERF4"/>
</dbReference>
<proteinExistence type="inferred from homology"/>
<name>A0A834CFE8_ORYME</name>
<dbReference type="PANTHER" id="PTHR13254">
    <property type="entry name" value="GOLGI AUTOANTIGEN, GOLGIN SUBFAMILY A, 7"/>
    <property type="match status" value="1"/>
</dbReference>
<dbReference type="GO" id="GO:0006612">
    <property type="term" value="P:protein targeting to membrane"/>
    <property type="evidence" value="ECO:0007669"/>
    <property type="project" value="TreeGrafter"/>
</dbReference>
<evidence type="ECO:0000256" key="1">
    <source>
        <dbReference type="ARBA" id="ARBA00007732"/>
    </source>
</evidence>
<gene>
    <name evidence="5" type="ORF">FQA47_025172</name>
</gene>
<comment type="similarity">
    <text evidence="1">Belongs to the ERF4 family.</text>
</comment>
<protein>
    <submittedName>
        <fullName evidence="5">Golgin subfamily A member 7B</fullName>
    </submittedName>
</protein>
<evidence type="ECO:0000313" key="6">
    <source>
        <dbReference type="Proteomes" id="UP000646548"/>
    </source>
</evidence>
<dbReference type="GO" id="GO:0000139">
    <property type="term" value="C:Golgi membrane"/>
    <property type="evidence" value="ECO:0007669"/>
    <property type="project" value="UniProtKB-SubCell"/>
</dbReference>
<comment type="subcellular location">
    <subcellularLocation>
        <location evidence="3">Golgi apparatus membrane</location>
        <topology evidence="3">Lipid-anchor</topology>
    </subcellularLocation>
</comment>
<dbReference type="Proteomes" id="UP000646548">
    <property type="component" value="Unassembled WGS sequence"/>
</dbReference>
<dbReference type="EMBL" id="WKFB01000214">
    <property type="protein sequence ID" value="KAF6731512.1"/>
    <property type="molecule type" value="Genomic_DNA"/>
</dbReference>
<dbReference type="Pfam" id="PF10256">
    <property type="entry name" value="Erf4"/>
    <property type="match status" value="1"/>
</dbReference>
<reference evidence="5" key="1">
    <citation type="journal article" name="BMC Genomics">
        <title>Long-read sequencing and de novo genome assembly of marine medaka (Oryzias melastigma).</title>
        <authorList>
            <person name="Liang P."/>
            <person name="Saqib H.S.A."/>
            <person name="Ni X."/>
            <person name="Shen Y."/>
        </authorList>
    </citation>
    <scope>NUCLEOTIDE SEQUENCE</scope>
    <source>
        <strain evidence="5">Bigg-433</strain>
    </source>
</reference>
<comment type="caution">
    <text evidence="5">The sequence shown here is derived from an EMBL/GenBank/DDBJ whole genome shotgun (WGS) entry which is preliminary data.</text>
</comment>
<sequence length="266" mass="29923">MRASAASKMKSLRFDFQRERRISFPAGLRWLGLIKSFGPISKRKLYLTSSSSRSRILLPRTHLRVPACMCAHSLSPRRALPCSLWSSTTRAIGCRFQHGADPAAARCSMATEFHNLQEMQHCASLVTKVFIQRDYSEGTVCRFQTKFPSELNNRIERALLEETVKTLNSYYMEAEKIGGQSYMEGCLACATAYIVFLCMETRYEKVLKKISGYIQEQNEKIYAPRGLLLTDPVERGMRVLEVSVFEDQGSAGSSPSSTLSSDSSAR</sequence>
<evidence type="ECO:0000313" key="5">
    <source>
        <dbReference type="EMBL" id="KAF6731512.1"/>
    </source>
</evidence>
<keyword evidence="2" id="KW-0472">Membrane</keyword>
<organism evidence="5 6">
    <name type="scientific">Oryzias melastigma</name>
    <name type="common">Marine medaka</name>
    <dbReference type="NCBI Taxonomy" id="30732"/>
    <lineage>
        <taxon>Eukaryota</taxon>
        <taxon>Metazoa</taxon>
        <taxon>Chordata</taxon>
        <taxon>Craniata</taxon>
        <taxon>Vertebrata</taxon>
        <taxon>Euteleostomi</taxon>
        <taxon>Actinopterygii</taxon>
        <taxon>Neopterygii</taxon>
        <taxon>Teleostei</taxon>
        <taxon>Neoteleostei</taxon>
        <taxon>Acanthomorphata</taxon>
        <taxon>Ovalentaria</taxon>
        <taxon>Atherinomorphae</taxon>
        <taxon>Beloniformes</taxon>
        <taxon>Adrianichthyidae</taxon>
        <taxon>Oryziinae</taxon>
        <taxon>Oryzias</taxon>
    </lineage>
</organism>
<evidence type="ECO:0000259" key="4">
    <source>
        <dbReference type="Pfam" id="PF10256"/>
    </source>
</evidence>
<dbReference type="InterPro" id="IPR051371">
    <property type="entry name" value="Ras_palmitoyltransferase"/>
</dbReference>
<dbReference type="GO" id="GO:0002178">
    <property type="term" value="C:palmitoyltransferase complex"/>
    <property type="evidence" value="ECO:0007669"/>
    <property type="project" value="TreeGrafter"/>
</dbReference>
<feature type="domain" description="Golgin subfamily A member 7/ERF4" evidence="4">
    <location>
        <begin position="129"/>
        <end position="241"/>
    </location>
</feature>